<dbReference type="VEuPathDB" id="FungiDB:ASPVEDRAFT_37919"/>
<protein>
    <submittedName>
        <fullName evidence="2">Uncharacterized protein</fullName>
    </submittedName>
</protein>
<keyword evidence="3" id="KW-1185">Reference proteome</keyword>
<dbReference type="EMBL" id="KV878126">
    <property type="protein sequence ID" value="OJI98464.1"/>
    <property type="molecule type" value="Genomic_DNA"/>
</dbReference>
<evidence type="ECO:0000256" key="1">
    <source>
        <dbReference type="SAM" id="MobiDB-lite"/>
    </source>
</evidence>
<dbReference type="Proteomes" id="UP000184073">
    <property type="component" value="Unassembled WGS sequence"/>
</dbReference>
<dbReference type="AlphaFoldDB" id="A0A1L9PAJ7"/>
<dbReference type="RefSeq" id="XP_040664227.1">
    <property type="nucleotide sequence ID" value="XM_040811597.1"/>
</dbReference>
<gene>
    <name evidence="2" type="ORF">ASPVEDRAFT_37919</name>
</gene>
<reference evidence="3" key="1">
    <citation type="journal article" date="2017" name="Genome Biol.">
        <title>Comparative genomics reveals high biological diversity and specific adaptations in the industrially and medically important fungal genus Aspergillus.</title>
        <authorList>
            <person name="de Vries R.P."/>
            <person name="Riley R."/>
            <person name="Wiebenga A."/>
            <person name="Aguilar-Osorio G."/>
            <person name="Amillis S."/>
            <person name="Uchima C.A."/>
            <person name="Anderluh G."/>
            <person name="Asadollahi M."/>
            <person name="Askin M."/>
            <person name="Barry K."/>
            <person name="Battaglia E."/>
            <person name="Bayram O."/>
            <person name="Benocci T."/>
            <person name="Braus-Stromeyer S.A."/>
            <person name="Caldana C."/>
            <person name="Canovas D."/>
            <person name="Cerqueira G.C."/>
            <person name="Chen F."/>
            <person name="Chen W."/>
            <person name="Choi C."/>
            <person name="Clum A."/>
            <person name="Dos Santos R.A."/>
            <person name="Damasio A.R."/>
            <person name="Diallinas G."/>
            <person name="Emri T."/>
            <person name="Fekete E."/>
            <person name="Flipphi M."/>
            <person name="Freyberg S."/>
            <person name="Gallo A."/>
            <person name="Gournas C."/>
            <person name="Habgood R."/>
            <person name="Hainaut M."/>
            <person name="Harispe M.L."/>
            <person name="Henrissat B."/>
            <person name="Hilden K.S."/>
            <person name="Hope R."/>
            <person name="Hossain A."/>
            <person name="Karabika E."/>
            <person name="Karaffa L."/>
            <person name="Karanyi Z."/>
            <person name="Krasevec N."/>
            <person name="Kuo A."/>
            <person name="Kusch H."/>
            <person name="LaButti K."/>
            <person name="Lagendijk E.L."/>
            <person name="Lapidus A."/>
            <person name="Levasseur A."/>
            <person name="Lindquist E."/>
            <person name="Lipzen A."/>
            <person name="Logrieco A.F."/>
            <person name="MacCabe A."/>
            <person name="Maekelae M.R."/>
            <person name="Malavazi I."/>
            <person name="Melin P."/>
            <person name="Meyer V."/>
            <person name="Mielnichuk N."/>
            <person name="Miskei M."/>
            <person name="Molnar A.P."/>
            <person name="Mule G."/>
            <person name="Ngan C.Y."/>
            <person name="Orejas M."/>
            <person name="Orosz E."/>
            <person name="Ouedraogo J.P."/>
            <person name="Overkamp K.M."/>
            <person name="Park H.-S."/>
            <person name="Perrone G."/>
            <person name="Piumi F."/>
            <person name="Punt P.J."/>
            <person name="Ram A.F."/>
            <person name="Ramon A."/>
            <person name="Rauscher S."/>
            <person name="Record E."/>
            <person name="Riano-Pachon D.M."/>
            <person name="Robert V."/>
            <person name="Roehrig J."/>
            <person name="Ruller R."/>
            <person name="Salamov A."/>
            <person name="Salih N.S."/>
            <person name="Samson R.A."/>
            <person name="Sandor E."/>
            <person name="Sanguinetti M."/>
            <person name="Schuetze T."/>
            <person name="Sepcic K."/>
            <person name="Shelest E."/>
            <person name="Sherlock G."/>
            <person name="Sophianopoulou V."/>
            <person name="Squina F.M."/>
            <person name="Sun H."/>
            <person name="Susca A."/>
            <person name="Todd R.B."/>
            <person name="Tsang A."/>
            <person name="Unkles S.E."/>
            <person name="van de Wiele N."/>
            <person name="van Rossen-Uffink D."/>
            <person name="Oliveira J.V."/>
            <person name="Vesth T.C."/>
            <person name="Visser J."/>
            <person name="Yu J.-H."/>
            <person name="Zhou M."/>
            <person name="Andersen M.R."/>
            <person name="Archer D.B."/>
            <person name="Baker S.E."/>
            <person name="Benoit I."/>
            <person name="Brakhage A.A."/>
            <person name="Braus G.H."/>
            <person name="Fischer R."/>
            <person name="Frisvad J.C."/>
            <person name="Goldman G.H."/>
            <person name="Houbraken J."/>
            <person name="Oakley B."/>
            <person name="Pocsi I."/>
            <person name="Scazzocchio C."/>
            <person name="Seiboth B."/>
            <person name="vanKuyk P.A."/>
            <person name="Wortman J."/>
            <person name="Dyer P.S."/>
            <person name="Grigoriev I.V."/>
        </authorList>
    </citation>
    <scope>NUCLEOTIDE SEQUENCE [LARGE SCALE GENOMIC DNA]</scope>
    <source>
        <strain evidence="3">CBS 583.65</strain>
    </source>
</reference>
<sequence length="81" mass="8555">MSAYLYISGKKRASPGRGRSWRWAPRLRAGQAGTGGGGLPPSRLHLVGSLTVVSATDSGTRNLPPPLEEPPSSTARERVIC</sequence>
<accession>A0A1L9PAJ7</accession>
<name>A0A1L9PAJ7_ASPVE</name>
<dbReference type="GeneID" id="63727108"/>
<evidence type="ECO:0000313" key="3">
    <source>
        <dbReference type="Proteomes" id="UP000184073"/>
    </source>
</evidence>
<organism evidence="2 3">
    <name type="scientific">Aspergillus versicolor CBS 583.65</name>
    <dbReference type="NCBI Taxonomy" id="1036611"/>
    <lineage>
        <taxon>Eukaryota</taxon>
        <taxon>Fungi</taxon>
        <taxon>Dikarya</taxon>
        <taxon>Ascomycota</taxon>
        <taxon>Pezizomycotina</taxon>
        <taxon>Eurotiomycetes</taxon>
        <taxon>Eurotiomycetidae</taxon>
        <taxon>Eurotiales</taxon>
        <taxon>Aspergillaceae</taxon>
        <taxon>Aspergillus</taxon>
        <taxon>Aspergillus subgen. Nidulantes</taxon>
    </lineage>
</organism>
<feature type="region of interest" description="Disordered" evidence="1">
    <location>
        <begin position="56"/>
        <end position="81"/>
    </location>
</feature>
<proteinExistence type="predicted"/>
<evidence type="ECO:0000313" key="2">
    <source>
        <dbReference type="EMBL" id="OJI98464.1"/>
    </source>
</evidence>